<evidence type="ECO:0000256" key="6">
    <source>
        <dbReference type="RuleBase" id="RU363076"/>
    </source>
</evidence>
<dbReference type="Pfam" id="PF02104">
    <property type="entry name" value="SURF1"/>
    <property type="match status" value="1"/>
</dbReference>
<evidence type="ECO:0000256" key="7">
    <source>
        <dbReference type="SAM" id="MobiDB-lite"/>
    </source>
</evidence>
<accession>A0A840Z169</accession>
<keyword evidence="5 6" id="KW-0472">Membrane</keyword>
<sequence length="272" mass="29965">MTIGGASDDAPPRPEKGGRGRTPRSPFSLAVLTLCFAALFAAFIALGVWQVHRRAWKLALIARVDSRIHAAPVPAPPPAQWPDITRKSAEYRHVSVTGQYRHDVTLVHATTDLGYGYWALSPLKTLRGFTVLVNRGFVPADSANHISSAMPPDGTVHITGLLRITEPKGTLLRSNRPAQNQWYSRDVPAIAEAHHLGRIAPYFIDSDKRTSGTDPAVGGLTVVHFRNEHLSYAITWFALAFLTLFGAGILFRHEWRVRRETEQGGGDQPAKR</sequence>
<keyword evidence="6" id="KW-1003">Cell membrane</keyword>
<evidence type="ECO:0000256" key="4">
    <source>
        <dbReference type="ARBA" id="ARBA00022989"/>
    </source>
</evidence>
<evidence type="ECO:0000256" key="5">
    <source>
        <dbReference type="ARBA" id="ARBA00023136"/>
    </source>
</evidence>
<evidence type="ECO:0000256" key="1">
    <source>
        <dbReference type="ARBA" id="ARBA00004370"/>
    </source>
</evidence>
<dbReference type="Proteomes" id="UP000554342">
    <property type="component" value="Unassembled WGS sequence"/>
</dbReference>
<comment type="caution">
    <text evidence="8">The sequence shown here is derived from an EMBL/GenBank/DDBJ whole genome shotgun (WGS) entry which is preliminary data.</text>
</comment>
<dbReference type="InterPro" id="IPR045214">
    <property type="entry name" value="Surf1/Surf4"/>
</dbReference>
<dbReference type="InterPro" id="IPR002994">
    <property type="entry name" value="Surf1/Shy1"/>
</dbReference>
<gene>
    <name evidence="8" type="ORF">FHR23_002407</name>
</gene>
<dbReference type="EMBL" id="JACIJI010000004">
    <property type="protein sequence ID" value="MBB5719466.1"/>
    <property type="molecule type" value="Genomic_DNA"/>
</dbReference>
<dbReference type="RefSeq" id="WP_221227511.1">
    <property type="nucleotide sequence ID" value="NZ_BAABIF010000001.1"/>
</dbReference>
<evidence type="ECO:0000313" key="9">
    <source>
        <dbReference type="Proteomes" id="UP000554342"/>
    </source>
</evidence>
<feature type="transmembrane region" description="Helical" evidence="6">
    <location>
        <begin position="230"/>
        <end position="251"/>
    </location>
</feature>
<dbReference type="PANTHER" id="PTHR23427:SF2">
    <property type="entry name" value="SURFEIT LOCUS PROTEIN 1"/>
    <property type="match status" value="1"/>
</dbReference>
<name>A0A840Z169_9SPHN</name>
<dbReference type="PROSITE" id="PS50895">
    <property type="entry name" value="SURF1"/>
    <property type="match status" value="1"/>
</dbReference>
<organism evidence="8 9">
    <name type="scientific">Stakelama sediminis</name>
    <dbReference type="NCBI Taxonomy" id="463200"/>
    <lineage>
        <taxon>Bacteria</taxon>
        <taxon>Pseudomonadati</taxon>
        <taxon>Pseudomonadota</taxon>
        <taxon>Alphaproteobacteria</taxon>
        <taxon>Sphingomonadales</taxon>
        <taxon>Sphingomonadaceae</taxon>
        <taxon>Stakelama</taxon>
    </lineage>
</organism>
<evidence type="ECO:0000256" key="2">
    <source>
        <dbReference type="ARBA" id="ARBA00007165"/>
    </source>
</evidence>
<comment type="similarity">
    <text evidence="2 6">Belongs to the SURF1 family.</text>
</comment>
<feature type="transmembrane region" description="Helical" evidence="6">
    <location>
        <begin position="29"/>
        <end position="49"/>
    </location>
</feature>
<evidence type="ECO:0000313" key="8">
    <source>
        <dbReference type="EMBL" id="MBB5719466.1"/>
    </source>
</evidence>
<evidence type="ECO:0000256" key="3">
    <source>
        <dbReference type="ARBA" id="ARBA00022692"/>
    </source>
</evidence>
<dbReference type="CDD" id="cd06662">
    <property type="entry name" value="SURF1"/>
    <property type="match status" value="1"/>
</dbReference>
<feature type="region of interest" description="Disordered" evidence="7">
    <location>
        <begin position="1"/>
        <end position="22"/>
    </location>
</feature>
<keyword evidence="3 6" id="KW-0812">Transmembrane</keyword>
<dbReference type="PANTHER" id="PTHR23427">
    <property type="entry name" value="SURFEIT LOCUS PROTEIN"/>
    <property type="match status" value="1"/>
</dbReference>
<keyword evidence="4 6" id="KW-1133">Transmembrane helix</keyword>
<dbReference type="GO" id="GO:0005886">
    <property type="term" value="C:plasma membrane"/>
    <property type="evidence" value="ECO:0007669"/>
    <property type="project" value="UniProtKB-SubCell"/>
</dbReference>
<proteinExistence type="inferred from homology"/>
<comment type="subcellular location">
    <subcellularLocation>
        <location evidence="6">Cell membrane</location>
        <topology evidence="6">Multi-pass membrane protein</topology>
    </subcellularLocation>
    <subcellularLocation>
        <location evidence="1">Membrane</location>
    </subcellularLocation>
</comment>
<reference evidence="8 9" key="1">
    <citation type="submission" date="2020-08" db="EMBL/GenBank/DDBJ databases">
        <title>Genomic Encyclopedia of Type Strains, Phase IV (KMG-IV): sequencing the most valuable type-strain genomes for metagenomic binning, comparative biology and taxonomic classification.</title>
        <authorList>
            <person name="Goeker M."/>
        </authorList>
    </citation>
    <scope>NUCLEOTIDE SEQUENCE [LARGE SCALE GENOMIC DNA]</scope>
    <source>
        <strain evidence="8 9">DSM 27203</strain>
    </source>
</reference>
<protein>
    <recommendedName>
        <fullName evidence="6">SURF1-like protein</fullName>
    </recommendedName>
</protein>
<dbReference type="AlphaFoldDB" id="A0A840Z169"/>
<keyword evidence="9" id="KW-1185">Reference proteome</keyword>